<dbReference type="PANTHER" id="PTHR46609">
    <property type="entry name" value="EXONUCLEASE, PHAGE-TYPE/RECB, C-TERMINAL DOMAIN-CONTAINING PROTEIN"/>
    <property type="match status" value="1"/>
</dbReference>
<dbReference type="EMBL" id="VYZN01000043">
    <property type="protein sequence ID" value="KAE9530044.1"/>
    <property type="molecule type" value="Genomic_DNA"/>
</dbReference>
<protein>
    <recommendedName>
        <fullName evidence="1">YqaJ viral recombinase domain-containing protein</fullName>
    </recommendedName>
</protein>
<sequence length="180" mass="21351">MKEKYDLQHRVLDKFAKCVQIRHAKIQYIIYFTPQVLIDPNDPYLAASLDGLIENEAVVEIKCPYVAKDTTSAIEAVNNKLLHYCSLVNNKIKLKTEHAYYYQIMGQFHISRRKLCYFVVHTNNWTNIEKIKYISTFWESKMVHKLRAFYLQCLLSEIVQPLYPTRMLKSDIRERDTIVI</sequence>
<dbReference type="Proteomes" id="UP000475862">
    <property type="component" value="Unassembled WGS sequence"/>
</dbReference>
<dbReference type="PANTHER" id="PTHR46609:SF8">
    <property type="entry name" value="YQAJ VIRAL RECOMBINASE DOMAIN-CONTAINING PROTEIN"/>
    <property type="match status" value="1"/>
</dbReference>
<accession>A0A6G0TBX3</accession>
<dbReference type="AlphaFoldDB" id="A0A6G0TBX3"/>
<feature type="domain" description="YqaJ viral recombinase" evidence="1">
    <location>
        <begin position="35"/>
        <end position="111"/>
    </location>
</feature>
<comment type="caution">
    <text evidence="2">The sequence shown here is derived from an EMBL/GenBank/DDBJ whole genome shotgun (WGS) entry which is preliminary data.</text>
</comment>
<dbReference type="SUPFAM" id="SSF52980">
    <property type="entry name" value="Restriction endonuclease-like"/>
    <property type="match status" value="1"/>
</dbReference>
<evidence type="ECO:0000313" key="3">
    <source>
        <dbReference type="Proteomes" id="UP000475862"/>
    </source>
</evidence>
<dbReference type="InterPro" id="IPR011335">
    <property type="entry name" value="Restrct_endonuc-II-like"/>
</dbReference>
<name>A0A6G0TBX3_APHGL</name>
<organism evidence="2 3">
    <name type="scientific">Aphis glycines</name>
    <name type="common">Soybean aphid</name>
    <dbReference type="NCBI Taxonomy" id="307491"/>
    <lineage>
        <taxon>Eukaryota</taxon>
        <taxon>Metazoa</taxon>
        <taxon>Ecdysozoa</taxon>
        <taxon>Arthropoda</taxon>
        <taxon>Hexapoda</taxon>
        <taxon>Insecta</taxon>
        <taxon>Pterygota</taxon>
        <taxon>Neoptera</taxon>
        <taxon>Paraneoptera</taxon>
        <taxon>Hemiptera</taxon>
        <taxon>Sternorrhyncha</taxon>
        <taxon>Aphidomorpha</taxon>
        <taxon>Aphidoidea</taxon>
        <taxon>Aphididae</taxon>
        <taxon>Aphidini</taxon>
        <taxon>Aphis</taxon>
        <taxon>Aphis</taxon>
    </lineage>
</organism>
<gene>
    <name evidence="2" type="ORF">AGLY_011506</name>
</gene>
<dbReference type="InterPro" id="IPR051703">
    <property type="entry name" value="NF-kappa-B_Signaling_Reg"/>
</dbReference>
<dbReference type="Gene3D" id="3.90.320.10">
    <property type="match status" value="1"/>
</dbReference>
<dbReference type="GO" id="GO:0006281">
    <property type="term" value="P:DNA repair"/>
    <property type="evidence" value="ECO:0007669"/>
    <property type="project" value="UniProtKB-ARBA"/>
</dbReference>
<proteinExistence type="predicted"/>
<evidence type="ECO:0000259" key="1">
    <source>
        <dbReference type="Pfam" id="PF09588"/>
    </source>
</evidence>
<dbReference type="InterPro" id="IPR011604">
    <property type="entry name" value="PDDEXK-like_dom_sf"/>
</dbReference>
<dbReference type="CDD" id="cd22343">
    <property type="entry name" value="PDDEXK_lambda_exonuclease-like"/>
    <property type="match status" value="1"/>
</dbReference>
<evidence type="ECO:0000313" key="2">
    <source>
        <dbReference type="EMBL" id="KAE9530044.1"/>
    </source>
</evidence>
<dbReference type="OrthoDB" id="6617437at2759"/>
<dbReference type="InterPro" id="IPR019080">
    <property type="entry name" value="YqaJ_viral_recombinase"/>
</dbReference>
<reference evidence="2 3" key="1">
    <citation type="submission" date="2019-08" db="EMBL/GenBank/DDBJ databases">
        <title>The genome of the soybean aphid Biotype 1, its phylome, world population structure and adaptation to the North American continent.</title>
        <authorList>
            <person name="Giordano R."/>
            <person name="Donthu R.K."/>
            <person name="Hernandez A.G."/>
            <person name="Wright C.L."/>
            <person name="Zimin A.V."/>
        </authorList>
    </citation>
    <scope>NUCLEOTIDE SEQUENCE [LARGE SCALE GENOMIC DNA]</scope>
    <source>
        <tissue evidence="2">Whole aphids</tissue>
    </source>
</reference>
<keyword evidence="3" id="KW-1185">Reference proteome</keyword>
<dbReference type="Pfam" id="PF09588">
    <property type="entry name" value="YqaJ"/>
    <property type="match status" value="1"/>
</dbReference>